<reference evidence="1 2" key="1">
    <citation type="submission" date="2024-09" db="EMBL/GenBank/DDBJ databases">
        <title>Chromosome-scale assembly of Riccia fluitans.</title>
        <authorList>
            <person name="Paukszto L."/>
            <person name="Sawicki J."/>
            <person name="Karawczyk K."/>
            <person name="Piernik-Szablinska J."/>
            <person name="Szczecinska M."/>
            <person name="Mazdziarz M."/>
        </authorList>
    </citation>
    <scope>NUCLEOTIDE SEQUENCE [LARGE SCALE GENOMIC DNA]</scope>
    <source>
        <strain evidence="1">Rf_01</strain>
        <tissue evidence="1">Aerial parts of the thallus</tissue>
    </source>
</reference>
<accession>A0ABD1YU02</accession>
<protein>
    <submittedName>
        <fullName evidence="1">Uncharacterized protein</fullName>
    </submittedName>
</protein>
<dbReference type="Proteomes" id="UP001605036">
    <property type="component" value="Unassembled WGS sequence"/>
</dbReference>
<dbReference type="EMBL" id="JBHFFA010000003">
    <property type="protein sequence ID" value="KAL2634247.1"/>
    <property type="molecule type" value="Genomic_DNA"/>
</dbReference>
<organism evidence="1 2">
    <name type="scientific">Riccia fluitans</name>
    <dbReference type="NCBI Taxonomy" id="41844"/>
    <lineage>
        <taxon>Eukaryota</taxon>
        <taxon>Viridiplantae</taxon>
        <taxon>Streptophyta</taxon>
        <taxon>Embryophyta</taxon>
        <taxon>Marchantiophyta</taxon>
        <taxon>Marchantiopsida</taxon>
        <taxon>Marchantiidae</taxon>
        <taxon>Marchantiales</taxon>
        <taxon>Ricciaceae</taxon>
        <taxon>Riccia</taxon>
    </lineage>
</organism>
<keyword evidence="2" id="KW-1185">Reference proteome</keyword>
<evidence type="ECO:0000313" key="2">
    <source>
        <dbReference type="Proteomes" id="UP001605036"/>
    </source>
</evidence>
<dbReference type="AlphaFoldDB" id="A0ABD1YU02"/>
<evidence type="ECO:0000313" key="1">
    <source>
        <dbReference type="EMBL" id="KAL2634247.1"/>
    </source>
</evidence>
<sequence>MFWGVGSGHGCCKVKVRALCFGGWMPHGRGMGSGHGHCGAGVWQPCFKARVQRYRARVPCLEQGSAGALFLGTDVMFRGIHDAGWWHGIGAWAPCFGAWPPRDSDVVSMQGTGSGC</sequence>
<gene>
    <name evidence="1" type="ORF">R1flu_005726</name>
</gene>
<proteinExistence type="predicted"/>
<comment type="caution">
    <text evidence="1">The sequence shown here is derived from an EMBL/GenBank/DDBJ whole genome shotgun (WGS) entry which is preliminary data.</text>
</comment>
<name>A0ABD1YU02_9MARC</name>